<feature type="domain" description="Type I restriction modification DNA specificity" evidence="5">
    <location>
        <begin position="234"/>
        <end position="402"/>
    </location>
</feature>
<dbReference type="SUPFAM" id="SSF116734">
    <property type="entry name" value="DNA methylase specificity domain"/>
    <property type="match status" value="2"/>
</dbReference>
<comment type="similarity">
    <text evidence="1">Belongs to the type-I restriction system S methylase family.</text>
</comment>
<dbReference type="Gene3D" id="1.10.287.1120">
    <property type="entry name" value="Bipartite methylase S protein"/>
    <property type="match status" value="1"/>
</dbReference>
<dbReference type="Proteomes" id="UP000236527">
    <property type="component" value="Unassembled WGS sequence"/>
</dbReference>
<dbReference type="EMBL" id="BDGE01000048">
    <property type="protein sequence ID" value="GBE93161.1"/>
    <property type="molecule type" value="Genomic_DNA"/>
</dbReference>
<dbReference type="PANTHER" id="PTHR30408">
    <property type="entry name" value="TYPE-1 RESTRICTION ENZYME ECOKI SPECIFICITY PROTEIN"/>
    <property type="match status" value="1"/>
</dbReference>
<evidence type="ECO:0000256" key="1">
    <source>
        <dbReference type="ARBA" id="ARBA00010923"/>
    </source>
</evidence>
<proteinExistence type="inferred from homology"/>
<keyword evidence="6" id="KW-0540">Nuclease</keyword>
<dbReference type="InterPro" id="IPR052021">
    <property type="entry name" value="Type-I_RS_S_subunit"/>
</dbReference>
<dbReference type="GO" id="GO:0004519">
    <property type="term" value="F:endonuclease activity"/>
    <property type="evidence" value="ECO:0007669"/>
    <property type="project" value="UniProtKB-KW"/>
</dbReference>
<keyword evidence="6" id="KW-0255">Endonuclease</keyword>
<name>A0A2H6LIX8_9NOSO</name>
<accession>A0A2H6LIX8</accession>
<evidence type="ECO:0000256" key="3">
    <source>
        <dbReference type="ARBA" id="ARBA00023125"/>
    </source>
</evidence>
<evidence type="ECO:0000256" key="4">
    <source>
        <dbReference type="SAM" id="Coils"/>
    </source>
</evidence>
<feature type="coiled-coil region" evidence="4">
    <location>
        <begin position="389"/>
        <end position="416"/>
    </location>
</feature>
<dbReference type="InterPro" id="IPR044946">
    <property type="entry name" value="Restrct_endonuc_typeI_TRD_sf"/>
</dbReference>
<reference evidence="7" key="1">
    <citation type="journal article" date="2018" name="Genome Announc.">
        <title>Draft Genome Sequence of the Nitrogen-Fixing and Hormogonia-Inducing Cyanobacterium Nostoc cycadae Strain WK-1, Isolated from the Coralloid Roots of Cycas revoluta.</title>
        <authorList>
            <person name="Kanesaki Y."/>
            <person name="Hirose M."/>
            <person name="Hirose Y."/>
            <person name="Fujisawa T."/>
            <person name="Nakamura Y."/>
            <person name="Watanabe S."/>
            <person name="Matsunaga S."/>
            <person name="Uchida H."/>
            <person name="Murakami A."/>
        </authorList>
    </citation>
    <scope>NUCLEOTIDE SEQUENCE [LARGE SCALE GENOMIC DNA]</scope>
    <source>
        <strain evidence="7">WK-1</strain>
    </source>
</reference>
<dbReference type="CDD" id="cd17246">
    <property type="entry name" value="RMtype1_S_SonII-TRD2-CR2_like"/>
    <property type="match status" value="1"/>
</dbReference>
<gene>
    <name evidence="6" type="ORF">NCWK1_2922</name>
</gene>
<evidence type="ECO:0000256" key="2">
    <source>
        <dbReference type="ARBA" id="ARBA00022747"/>
    </source>
</evidence>
<dbReference type="AlphaFoldDB" id="A0A2H6LIX8"/>
<keyword evidence="3" id="KW-0238">DNA-binding</keyword>
<keyword evidence="7" id="KW-1185">Reference proteome</keyword>
<dbReference type="RefSeq" id="WP_103125281.1">
    <property type="nucleotide sequence ID" value="NZ_DF978429.1"/>
</dbReference>
<feature type="domain" description="Type I restriction modification DNA specificity" evidence="5">
    <location>
        <begin position="31"/>
        <end position="200"/>
    </location>
</feature>
<evidence type="ECO:0000313" key="6">
    <source>
        <dbReference type="EMBL" id="GBE93161.1"/>
    </source>
</evidence>
<sequence>MKKSQNHGLEGLQDDKEGLEGYKKTDVGVIPDDWEVVKLSAVSWKIQDGTHFSPKVSNGSYRYITSKNIKVGYIDLKECAWISEEEHNKIYARCDVKYNDVLLTKDGVNTGNAAINYLNEPFSLLSSVAFIRPINNILNARFLLDYILSPSGHQRLIDMMTGLAITRLTLNKIKDFKIPLPPLAEQKAIAQSLSDVDALITECDRIITKKRNTKQGTMQQLLTGKKRLPGFSGEWEVKNLGEIGDCIIGLTYKPENVKENGLLVLRSSNIGDNQLKFDDNVFVDVAVPEKLITKQGDILICVRNGSRQLIGKNAIIDKDSEGFTFGAFMSVYRTKFYKYVFHAFQSNSIKRQIHENIGATINQITNKNLNSFQILLPPLEEQQAIAQILSDMDAEIEGLEQKRDKYKAIKQGMMQELLIGKTRLISSS</sequence>
<dbReference type="REBASE" id="259398">
    <property type="entry name" value="S.NcyWK1ORF2921P"/>
</dbReference>
<dbReference type="InterPro" id="IPR000055">
    <property type="entry name" value="Restrct_endonuc_typeI_TRD"/>
</dbReference>
<organism evidence="6 7">
    <name type="scientific">Nostoc cycadae WK-1</name>
    <dbReference type="NCBI Taxonomy" id="1861711"/>
    <lineage>
        <taxon>Bacteria</taxon>
        <taxon>Bacillati</taxon>
        <taxon>Cyanobacteriota</taxon>
        <taxon>Cyanophyceae</taxon>
        <taxon>Nostocales</taxon>
        <taxon>Nostocaceae</taxon>
        <taxon>Nostoc</taxon>
    </lineage>
</organism>
<keyword evidence="4" id="KW-0175">Coiled coil</keyword>
<comment type="caution">
    <text evidence="6">The sequence shown here is derived from an EMBL/GenBank/DDBJ whole genome shotgun (WGS) entry which is preliminary data.</text>
</comment>
<protein>
    <submittedName>
        <fullName evidence="6">Restriction endonuclease</fullName>
    </submittedName>
</protein>
<dbReference type="GO" id="GO:0003677">
    <property type="term" value="F:DNA binding"/>
    <property type="evidence" value="ECO:0007669"/>
    <property type="project" value="UniProtKB-KW"/>
</dbReference>
<evidence type="ECO:0000313" key="7">
    <source>
        <dbReference type="Proteomes" id="UP000236527"/>
    </source>
</evidence>
<dbReference type="Gene3D" id="3.90.220.20">
    <property type="entry name" value="DNA methylase specificity domains"/>
    <property type="match status" value="2"/>
</dbReference>
<dbReference type="CDD" id="cd17265">
    <property type="entry name" value="RMtype1_S_Eco4255III-TRD2-CR2_like"/>
    <property type="match status" value="1"/>
</dbReference>
<keyword evidence="2" id="KW-0680">Restriction system</keyword>
<evidence type="ECO:0000259" key="5">
    <source>
        <dbReference type="Pfam" id="PF01420"/>
    </source>
</evidence>
<dbReference type="GO" id="GO:0009307">
    <property type="term" value="P:DNA restriction-modification system"/>
    <property type="evidence" value="ECO:0007669"/>
    <property type="project" value="UniProtKB-KW"/>
</dbReference>
<dbReference type="PANTHER" id="PTHR30408:SF12">
    <property type="entry name" value="TYPE I RESTRICTION ENZYME MJAVIII SPECIFICITY SUBUNIT"/>
    <property type="match status" value="1"/>
</dbReference>
<keyword evidence="6" id="KW-0378">Hydrolase</keyword>
<dbReference type="Pfam" id="PF01420">
    <property type="entry name" value="Methylase_S"/>
    <property type="match status" value="2"/>
</dbReference>